<dbReference type="AlphaFoldDB" id="A0A4D6LXV9"/>
<protein>
    <submittedName>
        <fullName evidence="1">Uncharacterized protein</fullName>
    </submittedName>
</protein>
<evidence type="ECO:0000313" key="2">
    <source>
        <dbReference type="Proteomes" id="UP000501690"/>
    </source>
</evidence>
<proteinExistence type="predicted"/>
<sequence length="123" mass="12514">MFLFPLPWIAADGGDPTLAGADAVVQLGACCRCREVHGVSTATQGLCVLVTAAMVAGCVLAWCCGNGGVDLRQLLEMMAQGADTFTVRGRRCAMADDVTNGGRAVAAAAVGSHDDCHGGCSRN</sequence>
<keyword evidence="2" id="KW-1185">Reference proteome</keyword>
<reference evidence="1 2" key="1">
    <citation type="submission" date="2019-04" db="EMBL/GenBank/DDBJ databases">
        <title>An improved genome assembly and genetic linkage map for asparagus bean, Vigna unguiculata ssp. sesquipedialis.</title>
        <authorList>
            <person name="Xia Q."/>
            <person name="Zhang R."/>
            <person name="Dong Y."/>
        </authorList>
    </citation>
    <scope>NUCLEOTIDE SEQUENCE [LARGE SCALE GENOMIC DNA]</scope>
    <source>
        <tissue evidence="1">Leaf</tissue>
    </source>
</reference>
<organism evidence="1 2">
    <name type="scientific">Vigna unguiculata</name>
    <name type="common">Cowpea</name>
    <dbReference type="NCBI Taxonomy" id="3917"/>
    <lineage>
        <taxon>Eukaryota</taxon>
        <taxon>Viridiplantae</taxon>
        <taxon>Streptophyta</taxon>
        <taxon>Embryophyta</taxon>
        <taxon>Tracheophyta</taxon>
        <taxon>Spermatophyta</taxon>
        <taxon>Magnoliopsida</taxon>
        <taxon>eudicotyledons</taxon>
        <taxon>Gunneridae</taxon>
        <taxon>Pentapetalae</taxon>
        <taxon>rosids</taxon>
        <taxon>fabids</taxon>
        <taxon>Fabales</taxon>
        <taxon>Fabaceae</taxon>
        <taxon>Papilionoideae</taxon>
        <taxon>50 kb inversion clade</taxon>
        <taxon>NPAAA clade</taxon>
        <taxon>indigoferoid/millettioid clade</taxon>
        <taxon>Phaseoleae</taxon>
        <taxon>Vigna</taxon>
    </lineage>
</organism>
<evidence type="ECO:0000313" key="1">
    <source>
        <dbReference type="EMBL" id="QCD92816.1"/>
    </source>
</evidence>
<dbReference type="Proteomes" id="UP000501690">
    <property type="component" value="Linkage Group LG5"/>
</dbReference>
<name>A0A4D6LXV9_VIGUN</name>
<dbReference type="EMBL" id="CP039349">
    <property type="protein sequence ID" value="QCD92816.1"/>
    <property type="molecule type" value="Genomic_DNA"/>
</dbReference>
<accession>A0A4D6LXV9</accession>
<gene>
    <name evidence="1" type="ORF">DEO72_LG5g885</name>
</gene>